<dbReference type="OrthoDB" id="4062651at2759"/>
<dbReference type="AlphaFoldDB" id="A0A200QN91"/>
<keyword evidence="6" id="KW-0675">Receptor</keyword>
<evidence type="ECO:0000313" key="7">
    <source>
        <dbReference type="Proteomes" id="UP000195402"/>
    </source>
</evidence>
<dbReference type="OMA" id="LERYACM"/>
<keyword evidence="2" id="KW-0808">Transferase</keyword>
<dbReference type="InParanoid" id="A0A200QN91"/>
<evidence type="ECO:0000259" key="5">
    <source>
        <dbReference type="Pfam" id="PF08488"/>
    </source>
</evidence>
<gene>
    <name evidence="6" type="ORF">BVC80_1641g5</name>
</gene>
<evidence type="ECO:0000256" key="2">
    <source>
        <dbReference type="ARBA" id="ARBA00022679"/>
    </source>
</evidence>
<dbReference type="GO" id="GO:0004674">
    <property type="term" value="F:protein serine/threonine kinase activity"/>
    <property type="evidence" value="ECO:0007669"/>
    <property type="project" value="InterPro"/>
</dbReference>
<dbReference type="Pfam" id="PF08488">
    <property type="entry name" value="WAK"/>
    <property type="match status" value="1"/>
</dbReference>
<dbReference type="STRING" id="56857.A0A200QN91"/>
<dbReference type="Proteomes" id="UP000195402">
    <property type="component" value="Unassembled WGS sequence"/>
</dbReference>
<reference evidence="6 7" key="1">
    <citation type="journal article" date="2017" name="Mol. Plant">
        <title>The Genome of Medicinal Plant Macleaya cordata Provides New Insights into Benzylisoquinoline Alkaloids Metabolism.</title>
        <authorList>
            <person name="Liu X."/>
            <person name="Liu Y."/>
            <person name="Huang P."/>
            <person name="Ma Y."/>
            <person name="Qing Z."/>
            <person name="Tang Q."/>
            <person name="Cao H."/>
            <person name="Cheng P."/>
            <person name="Zheng Y."/>
            <person name="Yuan Z."/>
            <person name="Zhou Y."/>
            <person name="Liu J."/>
            <person name="Tang Z."/>
            <person name="Zhuo Y."/>
            <person name="Zhang Y."/>
            <person name="Yu L."/>
            <person name="Huang J."/>
            <person name="Yang P."/>
            <person name="Peng Q."/>
            <person name="Zhang J."/>
            <person name="Jiang W."/>
            <person name="Zhang Z."/>
            <person name="Lin K."/>
            <person name="Ro D.K."/>
            <person name="Chen X."/>
            <person name="Xiong X."/>
            <person name="Shang Y."/>
            <person name="Huang S."/>
            <person name="Zeng J."/>
        </authorList>
    </citation>
    <scope>NUCLEOTIDE SEQUENCE [LARGE SCALE GENOMIC DNA]</scope>
    <source>
        <strain evidence="7">cv. BLH2017</strain>
        <tissue evidence="6">Root</tissue>
    </source>
</reference>
<feature type="domain" description="Wall-associated receptor kinase" evidence="5">
    <location>
        <begin position="51"/>
        <end position="127"/>
    </location>
</feature>
<evidence type="ECO:0000256" key="4">
    <source>
        <dbReference type="ARBA" id="ARBA00023180"/>
    </source>
</evidence>
<name>A0A200QN91_MACCD</name>
<dbReference type="GO" id="GO:0016020">
    <property type="term" value="C:membrane"/>
    <property type="evidence" value="ECO:0007669"/>
    <property type="project" value="UniProtKB-SubCell"/>
</dbReference>
<keyword evidence="6" id="KW-0418">Kinase</keyword>
<accession>A0A200QN91</accession>
<proteinExistence type="predicted"/>
<keyword evidence="3" id="KW-1015">Disulfide bond</keyword>
<evidence type="ECO:0000313" key="6">
    <source>
        <dbReference type="EMBL" id="OVA11909.1"/>
    </source>
</evidence>
<keyword evidence="7" id="KW-1185">Reference proteome</keyword>
<sequence length="183" mass="20142">MPYTFSDTQNRFFTVGCDTLALILMVDQQGKNYTSQCLSACNTRKKVIEGSCSGSGCCQIPIPKGLKSFVAMVASLSNHTNVWSFNPCSYAFMAEQEEYTFGAWDLMDRTSFVSKTKNVTVALNWAIGDKTCEEAKKDLATFACQANSYCNNSDNSLGYHCTCYKGYEGNPYLSPGCQGMHAC</sequence>
<organism evidence="6 7">
    <name type="scientific">Macleaya cordata</name>
    <name type="common">Five-seeded plume-poppy</name>
    <name type="synonym">Bocconia cordata</name>
    <dbReference type="NCBI Taxonomy" id="56857"/>
    <lineage>
        <taxon>Eukaryota</taxon>
        <taxon>Viridiplantae</taxon>
        <taxon>Streptophyta</taxon>
        <taxon>Embryophyta</taxon>
        <taxon>Tracheophyta</taxon>
        <taxon>Spermatophyta</taxon>
        <taxon>Magnoliopsida</taxon>
        <taxon>Ranunculales</taxon>
        <taxon>Papaveraceae</taxon>
        <taxon>Papaveroideae</taxon>
        <taxon>Macleaya</taxon>
    </lineage>
</organism>
<dbReference type="EMBL" id="MVGT01001483">
    <property type="protein sequence ID" value="OVA11909.1"/>
    <property type="molecule type" value="Genomic_DNA"/>
</dbReference>
<protein>
    <submittedName>
        <fullName evidence="6">Wall-associated receptor kinase</fullName>
    </submittedName>
</protein>
<evidence type="ECO:0000256" key="1">
    <source>
        <dbReference type="ARBA" id="ARBA00004479"/>
    </source>
</evidence>
<dbReference type="PANTHER" id="PTHR33491">
    <property type="entry name" value="OSJNBA0016N04.9 PROTEIN"/>
    <property type="match status" value="1"/>
</dbReference>
<comment type="subcellular location">
    <subcellularLocation>
        <location evidence="1">Membrane</location>
        <topology evidence="1">Single-pass type I membrane protein</topology>
    </subcellularLocation>
</comment>
<keyword evidence="4" id="KW-0325">Glycoprotein</keyword>
<comment type="caution">
    <text evidence="6">The sequence shown here is derived from an EMBL/GenBank/DDBJ whole genome shotgun (WGS) entry which is preliminary data.</text>
</comment>
<evidence type="ECO:0000256" key="3">
    <source>
        <dbReference type="ARBA" id="ARBA00023157"/>
    </source>
</evidence>
<dbReference type="InterPro" id="IPR013695">
    <property type="entry name" value="WAK"/>
</dbReference>